<accession>A0A2J7Z7X9</accession>
<gene>
    <name evidence="4" type="ORF">SMF913_12324</name>
</gene>
<evidence type="ECO:0000313" key="5">
    <source>
        <dbReference type="Proteomes" id="UP000236520"/>
    </source>
</evidence>
<dbReference type="AlphaFoldDB" id="A0A2J7Z7X9"/>
<dbReference type="InterPro" id="IPR020084">
    <property type="entry name" value="NUDIX_hydrolase_CS"/>
</dbReference>
<dbReference type="PROSITE" id="PS00893">
    <property type="entry name" value="NUDIX_BOX"/>
    <property type="match status" value="1"/>
</dbReference>
<comment type="cofactor">
    <cofactor evidence="1">
        <name>Mg(2+)</name>
        <dbReference type="ChEBI" id="CHEBI:18420"/>
    </cofactor>
</comment>
<dbReference type="Proteomes" id="UP000236520">
    <property type="component" value="Unassembled WGS sequence"/>
</dbReference>
<protein>
    <recommendedName>
        <fullName evidence="3">Nudix hydrolase domain-containing protein</fullName>
    </recommendedName>
</protein>
<dbReference type="PANTHER" id="PTHR43046">
    <property type="entry name" value="GDP-MANNOSE MANNOSYL HYDROLASE"/>
    <property type="match status" value="1"/>
</dbReference>
<dbReference type="Gene3D" id="3.90.79.10">
    <property type="entry name" value="Nucleoside Triphosphate Pyrophosphohydrolase"/>
    <property type="match status" value="1"/>
</dbReference>
<dbReference type="CDD" id="cd04683">
    <property type="entry name" value="NUDIX_Hydrolase"/>
    <property type="match status" value="1"/>
</dbReference>
<keyword evidence="2" id="KW-0378">Hydrolase</keyword>
<name>A0A2J7Z7X9_STRMQ</name>
<dbReference type="GO" id="GO:0016787">
    <property type="term" value="F:hydrolase activity"/>
    <property type="evidence" value="ECO:0007669"/>
    <property type="project" value="UniProtKB-KW"/>
</dbReference>
<sequence>MCADASTIDRSDAAARRHAEIVDVHLILRRGGDVLLARRANTGYADGLLHAPSGHVEDGEDVRAALLRETAEEIGLSLAPDEVRAVLVLQHKAPTGAARTGWFFEAEVGEGGPEPVNREPEKCSELGWFPLDALPDDMVAYCRAGLDAYRAGHRFALHWHEPDDPIAHAPEGPGRLTPL</sequence>
<dbReference type="PANTHER" id="PTHR43046:SF16">
    <property type="entry name" value="ADP-RIBOSE PYROPHOSPHATASE YJHB-RELATED"/>
    <property type="match status" value="1"/>
</dbReference>
<dbReference type="InterPro" id="IPR015797">
    <property type="entry name" value="NUDIX_hydrolase-like_dom_sf"/>
</dbReference>
<reference evidence="4 5" key="1">
    <citation type="submission" date="2015-09" db="EMBL/GenBank/DDBJ databases">
        <title>Genome sequence, genome mining and natural product profiling of a biocontrol bacterium Streptomyces malaysiensis F913.</title>
        <authorList>
            <person name="Xu Y."/>
            <person name="Wei J."/>
            <person name="Xie J."/>
            <person name="Li T."/>
            <person name="Zhou Z."/>
        </authorList>
    </citation>
    <scope>NUCLEOTIDE SEQUENCE [LARGE SCALE GENOMIC DNA]</scope>
    <source>
        <strain evidence="4 5">F913</strain>
    </source>
</reference>
<evidence type="ECO:0000256" key="2">
    <source>
        <dbReference type="ARBA" id="ARBA00022801"/>
    </source>
</evidence>
<dbReference type="Pfam" id="PF00293">
    <property type="entry name" value="NUDIX"/>
    <property type="match status" value="1"/>
</dbReference>
<keyword evidence="5" id="KW-1185">Reference proteome</keyword>
<proteinExistence type="predicted"/>
<comment type="caution">
    <text evidence="4">The sequence shown here is derived from an EMBL/GenBank/DDBJ whole genome shotgun (WGS) entry which is preliminary data.</text>
</comment>
<organism evidence="4 5">
    <name type="scientific">Streptomyces malaysiensis</name>
    <dbReference type="NCBI Taxonomy" id="92644"/>
    <lineage>
        <taxon>Bacteria</taxon>
        <taxon>Bacillati</taxon>
        <taxon>Actinomycetota</taxon>
        <taxon>Actinomycetes</taxon>
        <taxon>Kitasatosporales</taxon>
        <taxon>Streptomycetaceae</taxon>
        <taxon>Streptomyces</taxon>
        <taxon>Streptomyces violaceusniger group</taxon>
    </lineage>
</organism>
<feature type="domain" description="Nudix hydrolase" evidence="3">
    <location>
        <begin position="19"/>
        <end position="151"/>
    </location>
</feature>
<dbReference type="PROSITE" id="PS51462">
    <property type="entry name" value="NUDIX"/>
    <property type="match status" value="1"/>
</dbReference>
<dbReference type="InterPro" id="IPR000086">
    <property type="entry name" value="NUDIX_hydrolase_dom"/>
</dbReference>
<evidence type="ECO:0000259" key="3">
    <source>
        <dbReference type="PROSITE" id="PS51462"/>
    </source>
</evidence>
<dbReference type="SUPFAM" id="SSF55811">
    <property type="entry name" value="Nudix"/>
    <property type="match status" value="1"/>
</dbReference>
<evidence type="ECO:0000256" key="1">
    <source>
        <dbReference type="ARBA" id="ARBA00001946"/>
    </source>
</evidence>
<dbReference type="EMBL" id="LJIW01000001">
    <property type="protein sequence ID" value="PNG96299.1"/>
    <property type="molecule type" value="Genomic_DNA"/>
</dbReference>
<evidence type="ECO:0000313" key="4">
    <source>
        <dbReference type="EMBL" id="PNG96299.1"/>
    </source>
</evidence>